<keyword evidence="3" id="KW-1185">Reference proteome</keyword>
<gene>
    <name evidence="2" type="ORF">L3X38_008077</name>
</gene>
<keyword evidence="1" id="KW-0472">Membrane</keyword>
<sequence>MILVFLVAASLDLELDRGWKKEATDLTMESNIIRFTDLLFAGITLAKFEIFGLKLDSLLPATTSLLGFFFISSVLASDFSTTLVIFLLVVQELCGWWVCKIVMQALSSCSIYIHRILGI</sequence>
<feature type="transmembrane region" description="Helical" evidence="1">
    <location>
        <begin position="65"/>
        <end position="89"/>
    </location>
</feature>
<evidence type="ECO:0000256" key="1">
    <source>
        <dbReference type="SAM" id="Phobius"/>
    </source>
</evidence>
<organism evidence="2 3">
    <name type="scientific">Prunus dulcis</name>
    <name type="common">Almond</name>
    <name type="synonym">Amygdalus dulcis</name>
    <dbReference type="NCBI Taxonomy" id="3755"/>
    <lineage>
        <taxon>Eukaryota</taxon>
        <taxon>Viridiplantae</taxon>
        <taxon>Streptophyta</taxon>
        <taxon>Embryophyta</taxon>
        <taxon>Tracheophyta</taxon>
        <taxon>Spermatophyta</taxon>
        <taxon>Magnoliopsida</taxon>
        <taxon>eudicotyledons</taxon>
        <taxon>Gunneridae</taxon>
        <taxon>Pentapetalae</taxon>
        <taxon>rosids</taxon>
        <taxon>fabids</taxon>
        <taxon>Rosales</taxon>
        <taxon>Rosaceae</taxon>
        <taxon>Amygdaloideae</taxon>
        <taxon>Amygdaleae</taxon>
        <taxon>Prunus</taxon>
    </lineage>
</organism>
<feature type="transmembrane region" description="Helical" evidence="1">
    <location>
        <begin position="32"/>
        <end position="53"/>
    </location>
</feature>
<dbReference type="AlphaFoldDB" id="A0AAD4ZVX6"/>
<name>A0AAD4ZVX6_PRUDU</name>
<reference evidence="2 3" key="1">
    <citation type="journal article" date="2022" name="G3 (Bethesda)">
        <title>Whole-genome sequence and methylome profiling of the almond [Prunus dulcis (Mill.) D.A. Webb] cultivar 'Nonpareil'.</title>
        <authorList>
            <person name="D'Amico-Willman K.M."/>
            <person name="Ouma W.Z."/>
            <person name="Meulia T."/>
            <person name="Sideli G.M."/>
            <person name="Gradziel T.M."/>
            <person name="Fresnedo-Ramirez J."/>
        </authorList>
    </citation>
    <scope>NUCLEOTIDE SEQUENCE [LARGE SCALE GENOMIC DNA]</scope>
    <source>
        <strain evidence="2">Clone GOH B32 T37-40</strain>
    </source>
</reference>
<evidence type="ECO:0000313" key="2">
    <source>
        <dbReference type="EMBL" id="KAI5355182.1"/>
    </source>
</evidence>
<accession>A0AAD4ZVX6</accession>
<dbReference type="Proteomes" id="UP001054821">
    <property type="component" value="Chromosome 1"/>
</dbReference>
<dbReference type="EMBL" id="JAJFAZ020000001">
    <property type="protein sequence ID" value="KAI5355182.1"/>
    <property type="molecule type" value="Genomic_DNA"/>
</dbReference>
<comment type="caution">
    <text evidence="2">The sequence shown here is derived from an EMBL/GenBank/DDBJ whole genome shotgun (WGS) entry which is preliminary data.</text>
</comment>
<proteinExistence type="predicted"/>
<protein>
    <submittedName>
        <fullName evidence="2">Uncharacterized protein</fullName>
    </submittedName>
</protein>
<evidence type="ECO:0000313" key="3">
    <source>
        <dbReference type="Proteomes" id="UP001054821"/>
    </source>
</evidence>
<keyword evidence="1" id="KW-0812">Transmembrane</keyword>
<keyword evidence="1" id="KW-1133">Transmembrane helix</keyword>